<accession>A0A2R6PG37</accession>
<sequence length="69" mass="7845">MKFSQPQLTTIALAVRDGLLIFLNRFRCHEDIPAIYGRSVRHEYGTVRQLAPLPVGDCIETFHSFRNGA</sequence>
<name>A0A2R6PG37_9APHY</name>
<evidence type="ECO:0000313" key="2">
    <source>
        <dbReference type="Proteomes" id="UP000186601"/>
    </source>
</evidence>
<dbReference type="AlphaFoldDB" id="A0A2R6PG37"/>
<evidence type="ECO:0000313" key="1">
    <source>
        <dbReference type="EMBL" id="PSR90587.1"/>
    </source>
</evidence>
<comment type="caution">
    <text evidence="1">The sequence shown here is derived from an EMBL/GenBank/DDBJ whole genome shotgun (WGS) entry which is preliminary data.</text>
</comment>
<keyword evidence="2" id="KW-1185">Reference proteome</keyword>
<proteinExistence type="predicted"/>
<dbReference type="Proteomes" id="UP000186601">
    <property type="component" value="Unassembled WGS sequence"/>
</dbReference>
<organism evidence="1 2">
    <name type="scientific">Hermanssonia centrifuga</name>
    <dbReference type="NCBI Taxonomy" id="98765"/>
    <lineage>
        <taxon>Eukaryota</taxon>
        <taxon>Fungi</taxon>
        <taxon>Dikarya</taxon>
        <taxon>Basidiomycota</taxon>
        <taxon>Agaricomycotina</taxon>
        <taxon>Agaricomycetes</taxon>
        <taxon>Polyporales</taxon>
        <taxon>Meruliaceae</taxon>
        <taxon>Hermanssonia</taxon>
    </lineage>
</organism>
<reference evidence="1 2" key="1">
    <citation type="submission" date="2018-02" db="EMBL/GenBank/DDBJ databases">
        <title>Genome sequence of the basidiomycete white-rot fungus Phlebia centrifuga.</title>
        <authorList>
            <person name="Granchi Z."/>
            <person name="Peng M."/>
            <person name="de Vries R.P."/>
            <person name="Hilden K."/>
            <person name="Makela M.R."/>
            <person name="Grigoriev I."/>
            <person name="Riley R."/>
        </authorList>
    </citation>
    <scope>NUCLEOTIDE SEQUENCE [LARGE SCALE GENOMIC DNA]</scope>
    <source>
        <strain evidence="1 2">FBCC195</strain>
    </source>
</reference>
<gene>
    <name evidence="1" type="ORF">PHLCEN_2v4880</name>
</gene>
<dbReference type="EMBL" id="MLYV02000494">
    <property type="protein sequence ID" value="PSR90587.1"/>
    <property type="molecule type" value="Genomic_DNA"/>
</dbReference>
<protein>
    <submittedName>
        <fullName evidence="1">Uncharacterized protein</fullName>
    </submittedName>
</protein>